<keyword evidence="2" id="KW-0732">Signal</keyword>
<dbReference type="RefSeq" id="WP_407286677.1">
    <property type="nucleotide sequence ID" value="NZ_CP147982.1"/>
</dbReference>
<feature type="region of interest" description="Disordered" evidence="1">
    <location>
        <begin position="22"/>
        <end position="55"/>
    </location>
</feature>
<accession>A0ABZ2QSY1</accession>
<dbReference type="PANTHER" id="PTHR45460">
    <property type="entry name" value="SIMILAR TO CYSTEINE PROTEINASE"/>
    <property type="match status" value="1"/>
</dbReference>
<feature type="compositionally biased region" description="Basic and acidic residues" evidence="1">
    <location>
        <begin position="39"/>
        <end position="52"/>
    </location>
</feature>
<sequence>MRAISAVVVGVVAVLTLASCGTGGKAPSAGAGCPSGAADSRKRAEGWDRPADFDDDGYPDAVDIVRGEPITAGAVPPVVLRDGIGPLAVFMGGRGGLRPTGRPLADGVVPPGSGGRWKEGFVATYPADLDADGYTDVLAEQRIPKNEYVDKYTGSMVLFRGGPRGLGTEPVAVPYPKGPAHTQSAPTAIGDFNGDDRADVLAPVPGRAPGELGRILYGPFAADGRPAATRAVTVRGEAPDLGYYSSLRSADIDADGRTDLLLATETDDPEDDDEGGIHHRLRWLRGTAGDGMVEAAAPPGEYSAEVWTGTDYDADGYPDTLLPEAAPKGGGRAMVRGGPHGFRPGIRSLHVDHMGASMVTGDLTGDGRAEAVSTLGTGKYRTTRNLLVSRFEATKDGARMRAVQRITYHDKHLPGAADRTRFGATLQLLDGERDGCADLLTGSAFSGPAYRRGGFWVLRGGAAGLRTDGIRHYGLRELGLPRK</sequence>
<keyword evidence="4" id="KW-1185">Reference proteome</keyword>
<gene>
    <name evidence="3" type="ORF">WAB15_15975</name>
</gene>
<dbReference type="EMBL" id="CP147982">
    <property type="protein sequence ID" value="WXK77374.1"/>
    <property type="molecule type" value="Genomic_DNA"/>
</dbReference>
<feature type="chain" id="PRO_5046135260" description="VCBS repeat-containing protein" evidence="2">
    <location>
        <begin position="19"/>
        <end position="483"/>
    </location>
</feature>
<evidence type="ECO:0008006" key="5">
    <source>
        <dbReference type="Google" id="ProtNLM"/>
    </source>
</evidence>
<evidence type="ECO:0000313" key="3">
    <source>
        <dbReference type="EMBL" id="WXK77374.1"/>
    </source>
</evidence>
<dbReference type="PANTHER" id="PTHR45460:SF2">
    <property type="entry name" value="ALPHA 1,3 GLUCANASE, GH71 FAMILY (EUROFUNG)"/>
    <property type="match status" value="1"/>
</dbReference>
<dbReference type="Proteomes" id="UP001626628">
    <property type="component" value="Chromosome"/>
</dbReference>
<name>A0ABZ2QSY1_9ACTN</name>
<dbReference type="Gene3D" id="2.130.10.130">
    <property type="entry name" value="Integrin alpha, N-terminal"/>
    <property type="match status" value="2"/>
</dbReference>
<evidence type="ECO:0000256" key="2">
    <source>
        <dbReference type="SAM" id="SignalP"/>
    </source>
</evidence>
<feature type="compositionally biased region" description="Low complexity" evidence="1">
    <location>
        <begin position="25"/>
        <end position="38"/>
    </location>
</feature>
<organism evidence="3 4">
    <name type="scientific">Streptomyces sirii</name>
    <dbReference type="NCBI Taxonomy" id="3127701"/>
    <lineage>
        <taxon>Bacteria</taxon>
        <taxon>Bacillati</taxon>
        <taxon>Actinomycetota</taxon>
        <taxon>Actinomycetes</taxon>
        <taxon>Kitasatosporales</taxon>
        <taxon>Streptomycetaceae</taxon>
        <taxon>Streptomyces</taxon>
    </lineage>
</organism>
<dbReference type="PROSITE" id="PS51257">
    <property type="entry name" value="PROKAR_LIPOPROTEIN"/>
    <property type="match status" value="1"/>
</dbReference>
<reference evidence="3 4" key="1">
    <citation type="submission" date="2024-03" db="EMBL/GenBank/DDBJ databases">
        <title>The complete genome of Streptomyces sirii sp.nov.</title>
        <authorList>
            <person name="Zakalyukina Y.V."/>
            <person name="Belik A.R."/>
            <person name="Biryukov M.V."/>
            <person name="Baturina O.A."/>
            <person name="Kabilov M.R."/>
        </authorList>
    </citation>
    <scope>NUCLEOTIDE SEQUENCE [LARGE SCALE GENOMIC DNA]</scope>
    <source>
        <strain evidence="3 4">BP-8</strain>
    </source>
</reference>
<protein>
    <recommendedName>
        <fullName evidence="5">VCBS repeat-containing protein</fullName>
    </recommendedName>
</protein>
<feature type="signal peptide" evidence="2">
    <location>
        <begin position="1"/>
        <end position="18"/>
    </location>
</feature>
<evidence type="ECO:0000256" key="1">
    <source>
        <dbReference type="SAM" id="MobiDB-lite"/>
    </source>
</evidence>
<dbReference type="SUPFAM" id="SSF69318">
    <property type="entry name" value="Integrin alpha N-terminal domain"/>
    <property type="match status" value="2"/>
</dbReference>
<dbReference type="InterPro" id="IPR028994">
    <property type="entry name" value="Integrin_alpha_N"/>
</dbReference>
<evidence type="ECO:0000313" key="4">
    <source>
        <dbReference type="Proteomes" id="UP001626628"/>
    </source>
</evidence>
<proteinExistence type="predicted"/>